<proteinExistence type="predicted"/>
<dbReference type="AlphaFoldDB" id="Q89A07"/>
<keyword evidence="3" id="KW-1185">Reference proteome</keyword>
<evidence type="ECO:0000313" key="3">
    <source>
        <dbReference type="Proteomes" id="UP000001412"/>
    </source>
</evidence>
<reference evidence="2 3" key="1">
    <citation type="journal article" date="2003" name="Proc. Natl. Acad. Sci. U.S.A.">
        <title>The genome sequence of Clostridium tetani, the causative agent of tetanus disease.</title>
        <authorList>
            <person name="Brueggemann H."/>
            <person name="Baumer S."/>
            <person name="Fricke W.F."/>
            <person name="Wiezer A."/>
            <person name="Liesegang H."/>
            <person name="Decker I."/>
            <person name="Herzberg C."/>
            <person name="Martinez-Arias R."/>
            <person name="Merkl R."/>
            <person name="Henne A."/>
            <person name="Gottschalk G."/>
        </authorList>
    </citation>
    <scope>NUCLEOTIDE SEQUENCE [LARGE SCALE GENOMIC DNA]</scope>
    <source>
        <strain evidence="3">Massachusetts / E88</strain>
        <plasmid evidence="2 3">pE88</plasmid>
    </source>
</reference>
<dbReference type="GeneID" id="24252474"/>
<keyword evidence="2" id="KW-0614">Plasmid</keyword>
<evidence type="ECO:0000313" key="2">
    <source>
        <dbReference type="EMBL" id="AAO37403.1"/>
    </source>
</evidence>
<sequence>MRKFNFYIKYIFKILIYSFIVVIIPDIFIFKNFMESKKDLILLVGGVIFISISILFSYRKKTRIITIDNKECFVKKLKGTLDKIKWELIREENNIIFINPELIAPRVFGREIIVKIYDNKVQFTGAKSLIDGLIWDLDNL</sequence>
<name>Q89A07_CLOTE</name>
<keyword evidence="1" id="KW-1133">Transmembrane helix</keyword>
<feature type="transmembrane region" description="Helical" evidence="1">
    <location>
        <begin position="12"/>
        <end position="34"/>
    </location>
</feature>
<protein>
    <submittedName>
        <fullName evidence="2">Uncharacterized protein</fullName>
    </submittedName>
</protein>
<dbReference type="KEGG" id="ctc:CTC_p7"/>
<dbReference type="RefSeq" id="WP_011100785.1">
    <property type="nucleotide sequence ID" value="NC_004565.1"/>
</dbReference>
<evidence type="ECO:0000256" key="1">
    <source>
        <dbReference type="SAM" id="Phobius"/>
    </source>
</evidence>
<keyword evidence="1" id="KW-0472">Membrane</keyword>
<accession>Q89A07</accession>
<gene>
    <name evidence="2" type="ordered locus">CTC_p7</name>
</gene>
<dbReference type="EMBL" id="AF528097">
    <property type="protein sequence ID" value="AAO37403.1"/>
    <property type="molecule type" value="Genomic_DNA"/>
</dbReference>
<organism evidence="2 3">
    <name type="scientific">Clostridium tetani (strain Massachusetts / E88)</name>
    <dbReference type="NCBI Taxonomy" id="212717"/>
    <lineage>
        <taxon>Bacteria</taxon>
        <taxon>Bacillati</taxon>
        <taxon>Bacillota</taxon>
        <taxon>Clostridia</taxon>
        <taxon>Eubacteriales</taxon>
        <taxon>Clostridiaceae</taxon>
        <taxon>Clostridium</taxon>
    </lineage>
</organism>
<geneLocation type="plasmid" evidence="2 3">
    <name>pE88</name>
</geneLocation>
<feature type="transmembrane region" description="Helical" evidence="1">
    <location>
        <begin position="40"/>
        <end position="58"/>
    </location>
</feature>
<dbReference type="Proteomes" id="UP000001412">
    <property type="component" value="Plasmid pE88"/>
</dbReference>
<keyword evidence="1" id="KW-0812">Transmembrane</keyword>
<dbReference type="HOGENOM" id="CLU_1831716_0_0_9"/>